<dbReference type="Pfam" id="PF10604">
    <property type="entry name" value="Polyketide_cyc2"/>
    <property type="match status" value="1"/>
</dbReference>
<dbReference type="RefSeq" id="WP_148857293.1">
    <property type="nucleotide sequence ID" value="NZ_PHNJ01000003.1"/>
</dbReference>
<dbReference type="PANTHER" id="PTHR33824:SF7">
    <property type="entry name" value="POLYKETIDE CYCLASE_DEHYDRASE AND LIPID TRANSPORT SUPERFAMILY PROTEIN"/>
    <property type="match status" value="1"/>
</dbReference>
<comment type="caution">
    <text evidence="3">The sequence shown here is derived from an EMBL/GenBank/DDBJ whole genome shotgun (WGS) entry which is preliminary data.</text>
</comment>
<name>A0A8J8Q4Y7_9EURY</name>
<dbReference type="InterPro" id="IPR019587">
    <property type="entry name" value="Polyketide_cyclase/dehydratase"/>
</dbReference>
<feature type="domain" description="Inner membrane protein YgaP-like transmembrane" evidence="2">
    <location>
        <begin position="27"/>
        <end position="86"/>
    </location>
</feature>
<keyword evidence="4" id="KW-1185">Reference proteome</keyword>
<dbReference type="InterPro" id="IPR021309">
    <property type="entry name" value="YgaP-like_TM"/>
</dbReference>
<evidence type="ECO:0000313" key="4">
    <source>
        <dbReference type="Proteomes" id="UP000766904"/>
    </source>
</evidence>
<evidence type="ECO:0000259" key="2">
    <source>
        <dbReference type="Pfam" id="PF11127"/>
    </source>
</evidence>
<evidence type="ECO:0000256" key="1">
    <source>
        <dbReference type="SAM" id="MobiDB-lite"/>
    </source>
</evidence>
<evidence type="ECO:0000313" key="3">
    <source>
        <dbReference type="EMBL" id="TYL39152.1"/>
    </source>
</evidence>
<accession>A0A8J8Q4Y7</accession>
<feature type="compositionally biased region" description="Basic and acidic residues" evidence="1">
    <location>
        <begin position="9"/>
        <end position="18"/>
    </location>
</feature>
<dbReference type="OrthoDB" id="167922at2157"/>
<dbReference type="SUPFAM" id="SSF55961">
    <property type="entry name" value="Bet v1-like"/>
    <property type="match status" value="1"/>
</dbReference>
<dbReference type="Proteomes" id="UP000766904">
    <property type="component" value="Unassembled WGS sequence"/>
</dbReference>
<feature type="region of interest" description="Disordered" evidence="1">
    <location>
        <begin position="1"/>
        <end position="30"/>
    </location>
</feature>
<dbReference type="EMBL" id="PHNJ01000003">
    <property type="protein sequence ID" value="TYL39152.1"/>
    <property type="molecule type" value="Genomic_DNA"/>
</dbReference>
<sequence>MTTGSTQHSADEQSEAERIPAGQRSRTNVSRWERAASAALGGALLVRGLRRRSLDGAASAVAGAGLLYRGVRGHSRLYQALGITTADGHTELDGSATSGEPSVKRSITVGRPADELDEFWREPERLSRILGDFAAVSGLDGDTHQWHVRGPLDRRVEWQTEIVEDRPGELLRWESLDGAVVPHEATIRFELAAGDRGTRVSLEIQYDPPGGSLGDAAMERLGIVPETVVGQTLQRFKSLAETGEIPSTEANPSARGTGDIV</sequence>
<protein>
    <submittedName>
        <fullName evidence="3">Cyclase</fullName>
    </submittedName>
</protein>
<dbReference type="AlphaFoldDB" id="A0A8J8Q4Y7"/>
<dbReference type="CDD" id="cd07817">
    <property type="entry name" value="SRPBCC_8"/>
    <property type="match status" value="1"/>
</dbReference>
<organism evidence="3 4">
    <name type="scientific">Natronococcus pandeyae</name>
    <dbReference type="NCBI Taxonomy" id="2055836"/>
    <lineage>
        <taxon>Archaea</taxon>
        <taxon>Methanobacteriati</taxon>
        <taxon>Methanobacteriota</taxon>
        <taxon>Stenosarchaea group</taxon>
        <taxon>Halobacteria</taxon>
        <taxon>Halobacteriales</taxon>
        <taxon>Natrialbaceae</taxon>
        <taxon>Natronococcus</taxon>
    </lineage>
</organism>
<dbReference type="Pfam" id="PF11127">
    <property type="entry name" value="YgaP-like_TM"/>
    <property type="match status" value="1"/>
</dbReference>
<gene>
    <name evidence="3" type="ORF">CV102_07645</name>
</gene>
<reference evidence="3" key="1">
    <citation type="submission" date="2017-11" db="EMBL/GenBank/DDBJ databases">
        <authorList>
            <person name="Kajale S.C."/>
            <person name="Sharma A."/>
        </authorList>
    </citation>
    <scope>NUCLEOTIDE SEQUENCE</scope>
    <source>
        <strain evidence="3">LS1_42</strain>
    </source>
</reference>
<dbReference type="InterPro" id="IPR023393">
    <property type="entry name" value="START-like_dom_sf"/>
</dbReference>
<dbReference type="PANTHER" id="PTHR33824">
    <property type="entry name" value="POLYKETIDE CYCLASE/DEHYDRASE AND LIPID TRANSPORT SUPERFAMILY PROTEIN"/>
    <property type="match status" value="1"/>
</dbReference>
<dbReference type="InterPro" id="IPR047137">
    <property type="entry name" value="ORF3"/>
</dbReference>
<dbReference type="Gene3D" id="3.30.530.20">
    <property type="match status" value="1"/>
</dbReference>
<proteinExistence type="predicted"/>